<reference evidence="5 6" key="1">
    <citation type="submission" date="2019-09" db="EMBL/GenBank/DDBJ databases">
        <title>Actinomadura physcomitrii sp. nov., a novel actinomycete isolated from moss [Physcomitrium sphaericum (Ludw) Fuernr].</title>
        <authorList>
            <person name="Zhuang X."/>
            <person name="Liu C."/>
        </authorList>
    </citation>
    <scope>NUCLEOTIDE SEQUENCE [LARGE SCALE GENOMIC DNA]</scope>
    <source>
        <strain evidence="5 6">HMC1</strain>
    </source>
</reference>
<name>A0A6H9YVG2_9ACTN</name>
<dbReference type="EMBL" id="WBMT01000007">
    <property type="protein sequence ID" value="KAB2348585.1"/>
    <property type="molecule type" value="Genomic_DNA"/>
</dbReference>
<protein>
    <submittedName>
        <fullName evidence="5">Helix-turn-helix transcriptional regulator</fullName>
    </submittedName>
</protein>
<dbReference type="GO" id="GO:0043565">
    <property type="term" value="F:sequence-specific DNA binding"/>
    <property type="evidence" value="ECO:0007669"/>
    <property type="project" value="InterPro"/>
</dbReference>
<sequence length="317" mass="35031">MIDRDRGSSWRATRPRGGGSAVRARYFACPARTWGFAVARPDPRLRHAVHSYRGFRKRVGRPRRWLGFPATVVTLVLEFDAGRHLSLHRPTDPTGGTAFMSSLITGVTPTAWICEDSGTGHGVEVVLAPWAAFTVFGVDMHDLAGAVVDPSDVLGVRAHQLAGALAALPGWEQRFDLLDAVLAEWIGHGRAWSPRVEWAYEALRRSRSTLTIGRLAEAVGWSRRRLEYRFQEQVGLAPKATARVFRFRHAARLLTDGWTPIRTAAACGFSDQAHLTREFKHFTDLTPTAFRAHSRAADALAAAVHTPRDTRTLALAT</sequence>
<dbReference type="OrthoDB" id="2559672at2"/>
<dbReference type="AlphaFoldDB" id="A0A6H9YVG2"/>
<dbReference type="InterPro" id="IPR009057">
    <property type="entry name" value="Homeodomain-like_sf"/>
</dbReference>
<proteinExistence type="predicted"/>
<comment type="caution">
    <text evidence="5">The sequence shown here is derived from an EMBL/GenBank/DDBJ whole genome shotgun (WGS) entry which is preliminary data.</text>
</comment>
<evidence type="ECO:0000256" key="1">
    <source>
        <dbReference type="ARBA" id="ARBA00023015"/>
    </source>
</evidence>
<dbReference type="InterPro" id="IPR018060">
    <property type="entry name" value="HTH_AraC"/>
</dbReference>
<dbReference type="PROSITE" id="PS01124">
    <property type="entry name" value="HTH_ARAC_FAMILY_2"/>
    <property type="match status" value="1"/>
</dbReference>
<accession>A0A6H9YVG2</accession>
<dbReference type="Pfam" id="PF12833">
    <property type="entry name" value="HTH_18"/>
    <property type="match status" value="1"/>
</dbReference>
<dbReference type="PANTHER" id="PTHR46796:SF15">
    <property type="entry name" value="BLL1074 PROTEIN"/>
    <property type="match status" value="1"/>
</dbReference>
<dbReference type="SUPFAM" id="SSF46689">
    <property type="entry name" value="Homeodomain-like"/>
    <property type="match status" value="1"/>
</dbReference>
<dbReference type="Gene3D" id="1.10.10.60">
    <property type="entry name" value="Homeodomain-like"/>
    <property type="match status" value="1"/>
</dbReference>
<gene>
    <name evidence="5" type="ORF">F8566_17600</name>
</gene>
<evidence type="ECO:0000256" key="2">
    <source>
        <dbReference type="ARBA" id="ARBA00023125"/>
    </source>
</evidence>
<keyword evidence="1" id="KW-0805">Transcription regulation</keyword>
<keyword evidence="3" id="KW-0804">Transcription</keyword>
<evidence type="ECO:0000259" key="4">
    <source>
        <dbReference type="PROSITE" id="PS01124"/>
    </source>
</evidence>
<organism evidence="5 6">
    <name type="scientific">Actinomadura rudentiformis</name>
    <dbReference type="NCBI Taxonomy" id="359158"/>
    <lineage>
        <taxon>Bacteria</taxon>
        <taxon>Bacillati</taxon>
        <taxon>Actinomycetota</taxon>
        <taxon>Actinomycetes</taxon>
        <taxon>Streptosporangiales</taxon>
        <taxon>Thermomonosporaceae</taxon>
        <taxon>Actinomadura</taxon>
    </lineage>
</organism>
<dbReference type="GO" id="GO:0003700">
    <property type="term" value="F:DNA-binding transcription factor activity"/>
    <property type="evidence" value="ECO:0007669"/>
    <property type="project" value="InterPro"/>
</dbReference>
<evidence type="ECO:0000313" key="6">
    <source>
        <dbReference type="Proteomes" id="UP000468735"/>
    </source>
</evidence>
<keyword evidence="2" id="KW-0238">DNA-binding</keyword>
<evidence type="ECO:0000313" key="5">
    <source>
        <dbReference type="EMBL" id="KAB2348585.1"/>
    </source>
</evidence>
<dbReference type="PANTHER" id="PTHR46796">
    <property type="entry name" value="HTH-TYPE TRANSCRIPTIONAL ACTIVATOR RHAS-RELATED"/>
    <property type="match status" value="1"/>
</dbReference>
<dbReference type="Proteomes" id="UP000468735">
    <property type="component" value="Unassembled WGS sequence"/>
</dbReference>
<evidence type="ECO:0000256" key="3">
    <source>
        <dbReference type="ARBA" id="ARBA00023163"/>
    </source>
</evidence>
<dbReference type="SMART" id="SM00342">
    <property type="entry name" value="HTH_ARAC"/>
    <property type="match status" value="1"/>
</dbReference>
<dbReference type="InterPro" id="IPR050204">
    <property type="entry name" value="AraC_XylS_family_regulators"/>
</dbReference>
<keyword evidence="6" id="KW-1185">Reference proteome</keyword>
<feature type="domain" description="HTH araC/xylS-type" evidence="4">
    <location>
        <begin position="193"/>
        <end position="293"/>
    </location>
</feature>